<dbReference type="InterPro" id="IPR039697">
    <property type="entry name" value="Alcohol_dehydrogenase_Fe"/>
</dbReference>
<dbReference type="Proteomes" id="UP000036873">
    <property type="component" value="Unassembled WGS sequence"/>
</dbReference>
<reference evidence="5" key="1">
    <citation type="submission" date="2015-07" db="EMBL/GenBank/DDBJ databases">
        <title>Draft genome sequence of Acetobacterium bakii DSM 8293, a potential psychrophilic chemical producer through syngas fermentation.</title>
        <authorList>
            <person name="Song Y."/>
            <person name="Hwang S."/>
            <person name="Cho B.-K."/>
        </authorList>
    </citation>
    <scope>NUCLEOTIDE SEQUENCE [LARGE SCALE GENOMIC DNA]</scope>
    <source>
        <strain evidence="5">DSM 8239</strain>
    </source>
</reference>
<dbReference type="CDD" id="cd14863">
    <property type="entry name" value="Fe-ADH-like"/>
    <property type="match status" value="1"/>
</dbReference>
<dbReference type="SUPFAM" id="SSF56796">
    <property type="entry name" value="Dehydroquinate synthase-like"/>
    <property type="match status" value="1"/>
</dbReference>
<accession>A0A0L6TX74</accession>
<evidence type="ECO:0000259" key="2">
    <source>
        <dbReference type="Pfam" id="PF00465"/>
    </source>
</evidence>
<dbReference type="InterPro" id="IPR001670">
    <property type="entry name" value="ADH_Fe/GldA"/>
</dbReference>
<dbReference type="GO" id="GO:0004022">
    <property type="term" value="F:alcohol dehydrogenase (NAD+) activity"/>
    <property type="evidence" value="ECO:0007669"/>
    <property type="project" value="TreeGrafter"/>
</dbReference>
<dbReference type="PANTHER" id="PTHR11496:SF83">
    <property type="entry name" value="HYDROXYACID-OXOACID TRANSHYDROGENASE, MITOCHONDRIAL"/>
    <property type="match status" value="1"/>
</dbReference>
<keyword evidence="5" id="KW-1185">Reference proteome</keyword>
<feature type="domain" description="Fe-containing alcohol dehydrogenase-like C-terminal" evidence="3">
    <location>
        <begin position="188"/>
        <end position="381"/>
    </location>
</feature>
<dbReference type="Gene3D" id="3.40.50.1970">
    <property type="match status" value="1"/>
</dbReference>
<keyword evidence="1" id="KW-0560">Oxidoreductase</keyword>
<dbReference type="AlphaFoldDB" id="A0A0L6TX74"/>
<gene>
    <name evidence="4" type="ORF">AKG39_15470</name>
</gene>
<dbReference type="InterPro" id="IPR018211">
    <property type="entry name" value="ADH_Fe_CS"/>
</dbReference>
<dbReference type="STRING" id="52689.AKG39_15470"/>
<dbReference type="RefSeq" id="WP_050741310.1">
    <property type="nucleotide sequence ID" value="NZ_LGYO01000042.1"/>
</dbReference>
<protein>
    <submittedName>
        <fullName evidence="4">1,3-propanediol dehydrogenase</fullName>
    </submittedName>
</protein>
<dbReference type="EMBL" id="LGYO01000042">
    <property type="protein sequence ID" value="KNZ40851.1"/>
    <property type="molecule type" value="Genomic_DNA"/>
</dbReference>
<comment type="caution">
    <text evidence="4">The sequence shown here is derived from an EMBL/GenBank/DDBJ whole genome shotgun (WGS) entry which is preliminary data.</text>
</comment>
<sequence length="386" mass="41374">MVQRYTQLCPVAFGAGAVSTTGDVGKELGFKKVLVVTDVNVEMIGHSQKVIDSLTEAGIATVLFNRCEMDAPDYIVQAGADLVKSQGIDGIVGIGGGSVLDTAKGISALAANNVTISEMLDFSRKMIPLENPSMKLVLIPTTSGTGSESTIIAVINDTKNHEKIGAMTPPSFAIVDPELTLDMPKEITVYTGMDAFSHACEALTSIQPNPHSDILCYDTIERITKWLPIAVKEPNNLEARENLALASNSAGIAFNDAMVHLGHATAHSMGANFHIPHGIACALVTPVILELTAPVYPVKVKKIGECMGLTVNVSDPKEIGQLVANNVRQFMLQLNVPTLKDLKISREQIIGCTNYVANEGLRFLCPVSATNELITELLGQIYDRYQ</sequence>
<evidence type="ECO:0000256" key="1">
    <source>
        <dbReference type="ARBA" id="ARBA00023002"/>
    </source>
</evidence>
<dbReference type="InterPro" id="IPR056798">
    <property type="entry name" value="ADH_Fe_C"/>
</dbReference>
<organism evidence="4 5">
    <name type="scientific">Acetobacterium bakii</name>
    <dbReference type="NCBI Taxonomy" id="52689"/>
    <lineage>
        <taxon>Bacteria</taxon>
        <taxon>Bacillati</taxon>
        <taxon>Bacillota</taxon>
        <taxon>Clostridia</taxon>
        <taxon>Eubacteriales</taxon>
        <taxon>Eubacteriaceae</taxon>
        <taxon>Acetobacterium</taxon>
    </lineage>
</organism>
<dbReference type="PATRIC" id="fig|52689.4.peg.2617"/>
<dbReference type="OrthoDB" id="9804734at2"/>
<dbReference type="PANTHER" id="PTHR11496">
    <property type="entry name" value="ALCOHOL DEHYDROGENASE"/>
    <property type="match status" value="1"/>
</dbReference>
<dbReference type="Pfam" id="PF25137">
    <property type="entry name" value="ADH_Fe_C"/>
    <property type="match status" value="1"/>
</dbReference>
<dbReference type="Pfam" id="PF00465">
    <property type="entry name" value="Fe-ADH"/>
    <property type="match status" value="1"/>
</dbReference>
<dbReference type="GO" id="GO:0046872">
    <property type="term" value="F:metal ion binding"/>
    <property type="evidence" value="ECO:0007669"/>
    <property type="project" value="InterPro"/>
</dbReference>
<dbReference type="FunFam" id="3.40.50.1970:FF:000003">
    <property type="entry name" value="Alcohol dehydrogenase, iron-containing"/>
    <property type="match status" value="1"/>
</dbReference>
<evidence type="ECO:0000313" key="4">
    <source>
        <dbReference type="EMBL" id="KNZ40851.1"/>
    </source>
</evidence>
<evidence type="ECO:0000313" key="5">
    <source>
        <dbReference type="Proteomes" id="UP000036873"/>
    </source>
</evidence>
<proteinExistence type="predicted"/>
<dbReference type="PROSITE" id="PS00913">
    <property type="entry name" value="ADH_IRON_1"/>
    <property type="match status" value="1"/>
</dbReference>
<dbReference type="Gene3D" id="1.20.1090.10">
    <property type="entry name" value="Dehydroquinate synthase-like - alpha domain"/>
    <property type="match status" value="1"/>
</dbReference>
<feature type="domain" description="Alcohol dehydrogenase iron-type/glycerol dehydrogenase GldA" evidence="2">
    <location>
        <begin position="11"/>
        <end position="177"/>
    </location>
</feature>
<name>A0A0L6TX74_9FIRM</name>
<evidence type="ECO:0000259" key="3">
    <source>
        <dbReference type="Pfam" id="PF25137"/>
    </source>
</evidence>